<reference evidence="1" key="1">
    <citation type="journal article" date="2015" name="Nature">
        <title>Complex archaea that bridge the gap between prokaryotes and eukaryotes.</title>
        <authorList>
            <person name="Spang A."/>
            <person name="Saw J.H."/>
            <person name="Jorgensen S.L."/>
            <person name="Zaremba-Niedzwiedzka K."/>
            <person name="Martijn J."/>
            <person name="Lind A.E."/>
            <person name="van Eijk R."/>
            <person name="Schleper C."/>
            <person name="Guy L."/>
            <person name="Ettema T.J."/>
        </authorList>
    </citation>
    <scope>NUCLEOTIDE SEQUENCE</scope>
</reference>
<accession>A0A0F9K7V9</accession>
<organism evidence="1">
    <name type="scientific">marine sediment metagenome</name>
    <dbReference type="NCBI Taxonomy" id="412755"/>
    <lineage>
        <taxon>unclassified sequences</taxon>
        <taxon>metagenomes</taxon>
        <taxon>ecological metagenomes</taxon>
    </lineage>
</organism>
<protein>
    <submittedName>
        <fullName evidence="1">Uncharacterized protein</fullName>
    </submittedName>
</protein>
<comment type="caution">
    <text evidence="1">The sequence shown here is derived from an EMBL/GenBank/DDBJ whole genome shotgun (WGS) entry which is preliminary data.</text>
</comment>
<dbReference type="EMBL" id="LAZR01014281">
    <property type="protein sequence ID" value="KKM18158.1"/>
    <property type="molecule type" value="Genomic_DNA"/>
</dbReference>
<sequence>MSPVVRLTANSSFDDSSARAAMGRYCVQQNWEFEFGDPYAKVDMFAKTGKPDGTNNPYIGLELICNACWTTQEVYPEAHVHIPRRKWKTFYKQTKDVSNENINRAKRSYVVVFNVAYTRAAIMCFSQILEPLALFEEIVLNIHDKQDIFVLVPTSYIKKYIDIPPVQEETMV</sequence>
<name>A0A0F9K7V9_9ZZZZ</name>
<gene>
    <name evidence="1" type="ORF">LCGC14_1668520</name>
</gene>
<evidence type="ECO:0000313" key="1">
    <source>
        <dbReference type="EMBL" id="KKM18158.1"/>
    </source>
</evidence>
<proteinExistence type="predicted"/>
<dbReference type="AlphaFoldDB" id="A0A0F9K7V9"/>